<evidence type="ECO:0000256" key="15">
    <source>
        <dbReference type="ARBA" id="ARBA00023170"/>
    </source>
</evidence>
<dbReference type="Gene3D" id="2.60.120.430">
    <property type="entry name" value="Galactose-binding lectin"/>
    <property type="match status" value="1"/>
</dbReference>
<feature type="compositionally biased region" description="Low complexity" evidence="20">
    <location>
        <begin position="988"/>
        <end position="999"/>
    </location>
</feature>
<evidence type="ECO:0000256" key="17">
    <source>
        <dbReference type="ARBA" id="ARBA00047899"/>
    </source>
</evidence>
<feature type="chain" id="PRO_5041915366" description="non-specific serine/threonine protein kinase" evidence="22">
    <location>
        <begin position="24"/>
        <end position="1012"/>
    </location>
</feature>
<keyword evidence="10 19" id="KW-0547">Nucleotide-binding</keyword>
<feature type="compositionally biased region" description="Polar residues" evidence="20">
    <location>
        <begin position="970"/>
        <end position="987"/>
    </location>
</feature>
<dbReference type="GO" id="GO:0005524">
    <property type="term" value="F:ATP binding"/>
    <property type="evidence" value="ECO:0007669"/>
    <property type="project" value="UniProtKB-UniRule"/>
</dbReference>
<evidence type="ECO:0000256" key="12">
    <source>
        <dbReference type="ARBA" id="ARBA00022840"/>
    </source>
</evidence>
<keyword evidence="14 21" id="KW-0472">Membrane</keyword>
<evidence type="ECO:0000256" key="5">
    <source>
        <dbReference type="ARBA" id="ARBA00022614"/>
    </source>
</evidence>
<keyword evidence="7 21" id="KW-0812">Transmembrane</keyword>
<dbReference type="Proteomes" id="UP000077755">
    <property type="component" value="Chromosome 2"/>
</dbReference>
<organism evidence="24 25">
    <name type="scientific">Daucus carota subsp. sativus</name>
    <name type="common">Carrot</name>
    <dbReference type="NCBI Taxonomy" id="79200"/>
    <lineage>
        <taxon>Eukaryota</taxon>
        <taxon>Viridiplantae</taxon>
        <taxon>Streptophyta</taxon>
        <taxon>Embryophyta</taxon>
        <taxon>Tracheophyta</taxon>
        <taxon>Spermatophyta</taxon>
        <taxon>Magnoliopsida</taxon>
        <taxon>eudicotyledons</taxon>
        <taxon>Gunneridae</taxon>
        <taxon>Pentapetalae</taxon>
        <taxon>asterids</taxon>
        <taxon>campanulids</taxon>
        <taxon>Apiales</taxon>
        <taxon>Apiaceae</taxon>
        <taxon>Apioideae</taxon>
        <taxon>Scandiceae</taxon>
        <taxon>Daucinae</taxon>
        <taxon>Daucus</taxon>
        <taxon>Daucus sect. Daucus</taxon>
    </lineage>
</organism>
<dbReference type="PROSITE" id="PS50011">
    <property type="entry name" value="PROTEIN_KINASE_DOM"/>
    <property type="match status" value="1"/>
</dbReference>
<evidence type="ECO:0000256" key="6">
    <source>
        <dbReference type="ARBA" id="ARBA00022679"/>
    </source>
</evidence>
<dbReference type="SUPFAM" id="SSF56112">
    <property type="entry name" value="Protein kinase-like (PK-like)"/>
    <property type="match status" value="1"/>
</dbReference>
<dbReference type="InterPro" id="IPR008271">
    <property type="entry name" value="Ser/Thr_kinase_AS"/>
</dbReference>
<keyword evidence="9" id="KW-0677">Repeat</keyword>
<evidence type="ECO:0000256" key="4">
    <source>
        <dbReference type="ARBA" id="ARBA00022553"/>
    </source>
</evidence>
<evidence type="ECO:0000256" key="2">
    <source>
        <dbReference type="ARBA" id="ARBA00012513"/>
    </source>
</evidence>
<dbReference type="Pfam" id="PF23598">
    <property type="entry name" value="LRR_14"/>
    <property type="match status" value="1"/>
</dbReference>
<keyword evidence="3" id="KW-0723">Serine/threonine-protein kinase</keyword>
<evidence type="ECO:0000313" key="25">
    <source>
        <dbReference type="Proteomes" id="UP000077755"/>
    </source>
</evidence>
<evidence type="ECO:0000256" key="1">
    <source>
        <dbReference type="ARBA" id="ARBA00004479"/>
    </source>
</evidence>
<dbReference type="SMART" id="SM00220">
    <property type="entry name" value="S_TKc"/>
    <property type="match status" value="1"/>
</dbReference>
<dbReference type="InterPro" id="IPR032675">
    <property type="entry name" value="LRR_dom_sf"/>
</dbReference>
<comment type="catalytic activity">
    <reaction evidence="18">
        <text>L-seryl-[protein] + ATP = O-phospho-L-seryl-[protein] + ADP + H(+)</text>
        <dbReference type="Rhea" id="RHEA:17989"/>
        <dbReference type="Rhea" id="RHEA-COMP:9863"/>
        <dbReference type="Rhea" id="RHEA-COMP:11604"/>
        <dbReference type="ChEBI" id="CHEBI:15378"/>
        <dbReference type="ChEBI" id="CHEBI:29999"/>
        <dbReference type="ChEBI" id="CHEBI:30616"/>
        <dbReference type="ChEBI" id="CHEBI:83421"/>
        <dbReference type="ChEBI" id="CHEBI:456216"/>
        <dbReference type="EC" id="2.7.11.1"/>
    </reaction>
</comment>
<evidence type="ECO:0000256" key="20">
    <source>
        <dbReference type="SAM" id="MobiDB-lite"/>
    </source>
</evidence>
<feature type="binding site" evidence="19">
    <location>
        <position position="696"/>
    </location>
    <ligand>
        <name>ATP</name>
        <dbReference type="ChEBI" id="CHEBI:30616"/>
    </ligand>
</feature>
<evidence type="ECO:0000256" key="19">
    <source>
        <dbReference type="PROSITE-ProRule" id="PRU10141"/>
    </source>
</evidence>
<keyword evidence="13 21" id="KW-1133">Transmembrane helix</keyword>
<keyword evidence="25" id="KW-1185">Reference proteome</keyword>
<dbReference type="InterPro" id="IPR055414">
    <property type="entry name" value="LRR_R13L4/SHOC2-like"/>
</dbReference>
<dbReference type="PANTHER" id="PTHR48006:SF72">
    <property type="entry name" value="LRR RECEPTOR-LIKE SERINE_THREONINE-PROTEIN KINASE RFK1-RELATED"/>
    <property type="match status" value="1"/>
</dbReference>
<dbReference type="PROSITE" id="PS00107">
    <property type="entry name" value="PROTEIN_KINASE_ATP"/>
    <property type="match status" value="1"/>
</dbReference>
<accession>A0AAF0WK50</accession>
<keyword evidence="16" id="KW-0325">Glycoprotein</keyword>
<dbReference type="AlphaFoldDB" id="A0AAF0WK50"/>
<dbReference type="InterPro" id="IPR017441">
    <property type="entry name" value="Protein_kinase_ATP_BS"/>
</dbReference>
<keyword evidence="6" id="KW-0808">Transferase</keyword>
<evidence type="ECO:0000256" key="10">
    <source>
        <dbReference type="ARBA" id="ARBA00022741"/>
    </source>
</evidence>
<evidence type="ECO:0000256" key="14">
    <source>
        <dbReference type="ARBA" id="ARBA00023136"/>
    </source>
</evidence>
<evidence type="ECO:0000313" key="24">
    <source>
        <dbReference type="EMBL" id="WOG89723.1"/>
    </source>
</evidence>
<feature type="region of interest" description="Disordered" evidence="20">
    <location>
        <begin position="970"/>
        <end position="1012"/>
    </location>
</feature>
<evidence type="ECO:0000256" key="21">
    <source>
        <dbReference type="SAM" id="Phobius"/>
    </source>
</evidence>
<evidence type="ECO:0000256" key="3">
    <source>
        <dbReference type="ARBA" id="ARBA00022527"/>
    </source>
</evidence>
<evidence type="ECO:0000256" key="22">
    <source>
        <dbReference type="SAM" id="SignalP"/>
    </source>
</evidence>
<dbReference type="PANTHER" id="PTHR48006">
    <property type="entry name" value="LEUCINE-RICH REPEAT-CONTAINING PROTEIN DDB_G0281931-RELATED"/>
    <property type="match status" value="1"/>
</dbReference>
<reference evidence="24" key="2">
    <citation type="submission" date="2022-03" db="EMBL/GenBank/DDBJ databases">
        <title>Draft title - Genomic analysis of global carrot germplasm unveils the trajectory of domestication and the origin of high carotenoid orange carrot.</title>
        <authorList>
            <person name="Iorizzo M."/>
            <person name="Ellison S."/>
            <person name="Senalik D."/>
            <person name="Macko-Podgorni A."/>
            <person name="Grzebelus D."/>
            <person name="Bostan H."/>
            <person name="Rolling W."/>
            <person name="Curaba J."/>
            <person name="Simon P."/>
        </authorList>
    </citation>
    <scope>NUCLEOTIDE SEQUENCE</scope>
    <source>
        <tissue evidence="24">Leaf</tissue>
    </source>
</reference>
<evidence type="ECO:0000256" key="8">
    <source>
        <dbReference type="ARBA" id="ARBA00022729"/>
    </source>
</evidence>
<evidence type="ECO:0000259" key="23">
    <source>
        <dbReference type="PROSITE" id="PS50011"/>
    </source>
</evidence>
<feature type="signal peptide" evidence="22">
    <location>
        <begin position="1"/>
        <end position="23"/>
    </location>
</feature>
<dbReference type="InterPro" id="IPR000719">
    <property type="entry name" value="Prot_kinase_dom"/>
</dbReference>
<name>A0AAF0WK50_DAUCS</name>
<proteinExistence type="predicted"/>
<dbReference type="FunFam" id="3.80.10.10:FF:000433">
    <property type="entry name" value="Putative LRR receptor-like serine/threonine-protein kinase isoform A"/>
    <property type="match status" value="1"/>
</dbReference>
<sequence length="1012" mass="113098">MMGWTPTVLKILVFCCFFVLRFSESKMLQEEIDALQEIASTMGATYWKFNGDLCQIEIVGTTPTKPEGSESSVDCECDFDNSTTCHVVRIVLKRYNLPGVLPPQLVKLHYLREVDFAYNYLSGTIPPEWGSTQLTLISLLVNRLSGKIPKELGNITTLKYLTLEANEFSGTLPAEFQNLQNLETLMLSSNQFSGRLPATLAGLKNLTDFRINDNNFSGPIPEFIQSWNLLTRLEMCGSGLEGPIPSNISVLEKLIDLRITDIKSPIQQFPDLSRITGIIRLVLRSCNLSGEFPPYIWQMQLVEVVDASFNRLVGEIPNDISGKSLRMVFLAGNMLSGNIPESILKDGFSVDLSYNNFTWQGPGQPTCRSNMNYYINLFKSSSTGNPLRGILPCTEDLTCPRYGCSLHVNSGGNDLQIKENSEKVLYEGDAEAEGGSARYYRSNNFWGFSSTGDYMDDNNYQNTRYIKSLPSANNSPDLYTAARLSPLSLTYFRYCLQNGSYAVSLHFSEIQFTNDNSYSNLGKRIFNIYIQGELVEKDFNIEEEAGEAQRPVIKQYNASVTNNIIEIRFYWAGKGTTRVPSRGVYGPLISAISVNPNFGSCKTGGKKNSNVYLIVGVAVFCVIALSITILWWKGCFKGKKSRGKDFEAVELQTVCFSLKHIKAATNNFDAINKIGEGGFGSVYKGTLSDGKVIAVKQLSSQSRQGNREFLNEVAMISCVQHPNLVKLYGCCIEGDQLLLVYEFMENNSLANSLFKKNQLMLDWPTRFKICIGIARGLAFLHEESRLKIVHRDIKATNVLLDGDLNPKISDFGLAKLNDKDKSHISTRIAGTIGYMAPEYALWGYLSDKADVYSFGVVALEIVSGKNNNNYMPSEDYICLLDWACHLQASKKFEELVDKILGSKVDKEEAERMVKVALLCTNATPSIRPIMSEVVSMLEGQLPIPDTIPETNTNSDDLRFKALRDFHQGTQSQSFFTRSQTAKQTTFHTQSSVQRSSSTSMEETLEIQQDTRT</sequence>
<protein>
    <recommendedName>
        <fullName evidence="2">non-specific serine/threonine protein kinase</fullName>
        <ecNumber evidence="2">2.7.11.1</ecNumber>
    </recommendedName>
</protein>
<keyword evidence="5" id="KW-0433">Leucine-rich repeat</keyword>
<comment type="subcellular location">
    <subcellularLocation>
        <location evidence="1">Membrane</location>
        <topology evidence="1">Single-pass type I membrane protein</topology>
    </subcellularLocation>
</comment>
<evidence type="ECO:0000256" key="16">
    <source>
        <dbReference type="ARBA" id="ARBA00023180"/>
    </source>
</evidence>
<evidence type="ECO:0000256" key="9">
    <source>
        <dbReference type="ARBA" id="ARBA00022737"/>
    </source>
</evidence>
<evidence type="ECO:0000256" key="11">
    <source>
        <dbReference type="ARBA" id="ARBA00022777"/>
    </source>
</evidence>
<keyword evidence="11" id="KW-0418">Kinase</keyword>
<reference evidence="24" key="1">
    <citation type="journal article" date="2016" name="Nat. Genet.">
        <title>A high-quality carrot genome assembly provides new insights into carotenoid accumulation and asterid genome evolution.</title>
        <authorList>
            <person name="Iorizzo M."/>
            <person name="Ellison S."/>
            <person name="Senalik D."/>
            <person name="Zeng P."/>
            <person name="Satapoomin P."/>
            <person name="Huang J."/>
            <person name="Bowman M."/>
            <person name="Iovene M."/>
            <person name="Sanseverino W."/>
            <person name="Cavagnaro P."/>
            <person name="Yildiz M."/>
            <person name="Macko-Podgorni A."/>
            <person name="Moranska E."/>
            <person name="Grzebelus E."/>
            <person name="Grzebelus D."/>
            <person name="Ashrafi H."/>
            <person name="Zheng Z."/>
            <person name="Cheng S."/>
            <person name="Spooner D."/>
            <person name="Van Deynze A."/>
            <person name="Simon P."/>
        </authorList>
    </citation>
    <scope>NUCLEOTIDE SEQUENCE</scope>
    <source>
        <tissue evidence="24">Leaf</tissue>
    </source>
</reference>
<comment type="catalytic activity">
    <reaction evidence="17">
        <text>L-threonyl-[protein] + ATP = O-phospho-L-threonyl-[protein] + ADP + H(+)</text>
        <dbReference type="Rhea" id="RHEA:46608"/>
        <dbReference type="Rhea" id="RHEA-COMP:11060"/>
        <dbReference type="Rhea" id="RHEA-COMP:11605"/>
        <dbReference type="ChEBI" id="CHEBI:15378"/>
        <dbReference type="ChEBI" id="CHEBI:30013"/>
        <dbReference type="ChEBI" id="CHEBI:30616"/>
        <dbReference type="ChEBI" id="CHEBI:61977"/>
        <dbReference type="ChEBI" id="CHEBI:456216"/>
        <dbReference type="EC" id="2.7.11.1"/>
    </reaction>
</comment>
<dbReference type="GO" id="GO:0004674">
    <property type="term" value="F:protein serine/threonine kinase activity"/>
    <property type="evidence" value="ECO:0007669"/>
    <property type="project" value="UniProtKB-KW"/>
</dbReference>
<dbReference type="CDD" id="cd14066">
    <property type="entry name" value="STKc_IRAK"/>
    <property type="match status" value="1"/>
</dbReference>
<dbReference type="FunFam" id="3.30.200.20:FF:000217">
    <property type="entry name" value="probable LRR receptor-like serine/threonine-protein kinase At1g53430"/>
    <property type="match status" value="1"/>
</dbReference>
<dbReference type="Gene3D" id="3.80.10.10">
    <property type="entry name" value="Ribonuclease Inhibitor"/>
    <property type="match status" value="3"/>
</dbReference>
<dbReference type="InterPro" id="IPR001245">
    <property type="entry name" value="Ser-Thr/Tyr_kinase_cat_dom"/>
</dbReference>
<evidence type="ECO:0000256" key="18">
    <source>
        <dbReference type="ARBA" id="ARBA00048679"/>
    </source>
</evidence>
<dbReference type="InterPro" id="IPR051824">
    <property type="entry name" value="LRR_Rcpt-Like_S/T_Kinase"/>
</dbReference>
<dbReference type="Gene3D" id="3.30.200.20">
    <property type="entry name" value="Phosphorylase Kinase, domain 1"/>
    <property type="match status" value="1"/>
</dbReference>
<dbReference type="FunFam" id="3.80.10.10:FF:000452">
    <property type="entry name" value="Probable LRR receptor-like serine/threonine-protein kinase RFK1"/>
    <property type="match status" value="1"/>
</dbReference>
<gene>
    <name evidence="24" type="ORF">DCAR_0208961</name>
</gene>
<dbReference type="InterPro" id="IPR011009">
    <property type="entry name" value="Kinase-like_dom_sf"/>
</dbReference>
<dbReference type="EMBL" id="CP093344">
    <property type="protein sequence ID" value="WOG89723.1"/>
    <property type="molecule type" value="Genomic_DNA"/>
</dbReference>
<evidence type="ECO:0000256" key="13">
    <source>
        <dbReference type="ARBA" id="ARBA00022989"/>
    </source>
</evidence>
<dbReference type="FunFam" id="2.60.120.430:FF:000004">
    <property type="entry name" value="Putative leucine-rich repeat receptor-like serine/threonine-protein kinase"/>
    <property type="match status" value="1"/>
</dbReference>
<dbReference type="GO" id="GO:0016020">
    <property type="term" value="C:membrane"/>
    <property type="evidence" value="ECO:0007669"/>
    <property type="project" value="UniProtKB-SubCell"/>
</dbReference>
<dbReference type="EC" id="2.7.11.1" evidence="2"/>
<feature type="transmembrane region" description="Helical" evidence="21">
    <location>
        <begin position="611"/>
        <end position="632"/>
    </location>
</feature>
<dbReference type="Gene3D" id="1.10.510.10">
    <property type="entry name" value="Transferase(Phosphotransferase) domain 1"/>
    <property type="match status" value="1"/>
</dbReference>
<keyword evidence="8 22" id="KW-0732">Signal</keyword>
<keyword evidence="15" id="KW-0675">Receptor</keyword>
<dbReference type="FunFam" id="1.10.510.10:FF:000044">
    <property type="entry name" value="Putative LRR receptor-like serine/threonine-protein kinase"/>
    <property type="match status" value="1"/>
</dbReference>
<dbReference type="PROSITE" id="PS00108">
    <property type="entry name" value="PROTEIN_KINASE_ST"/>
    <property type="match status" value="1"/>
</dbReference>
<evidence type="ECO:0000256" key="7">
    <source>
        <dbReference type="ARBA" id="ARBA00022692"/>
    </source>
</evidence>
<dbReference type="Pfam" id="PF07714">
    <property type="entry name" value="PK_Tyr_Ser-Thr"/>
    <property type="match status" value="1"/>
</dbReference>
<feature type="domain" description="Protein kinase" evidence="23">
    <location>
        <begin position="668"/>
        <end position="941"/>
    </location>
</feature>
<keyword evidence="12 19" id="KW-0067">ATP-binding</keyword>
<dbReference type="InterPro" id="IPR021720">
    <property type="entry name" value="Malectin_dom"/>
</dbReference>
<dbReference type="SUPFAM" id="SSF52058">
    <property type="entry name" value="L domain-like"/>
    <property type="match status" value="1"/>
</dbReference>
<dbReference type="Pfam" id="PF11721">
    <property type="entry name" value="Malectin"/>
    <property type="match status" value="1"/>
</dbReference>
<keyword evidence="4" id="KW-0597">Phosphoprotein</keyword>